<protein>
    <submittedName>
        <fullName evidence="6">TlpA disulfide reductase family protein</fullName>
    </submittedName>
</protein>
<dbReference type="PANTHER" id="PTHR42852">
    <property type="entry name" value="THIOL:DISULFIDE INTERCHANGE PROTEIN DSBE"/>
    <property type="match status" value="1"/>
</dbReference>
<dbReference type="PROSITE" id="PS51352">
    <property type="entry name" value="THIOREDOXIN_2"/>
    <property type="match status" value="1"/>
</dbReference>
<evidence type="ECO:0000256" key="4">
    <source>
        <dbReference type="ARBA" id="ARBA00023284"/>
    </source>
</evidence>
<evidence type="ECO:0000313" key="6">
    <source>
        <dbReference type="EMBL" id="MEE1944674.1"/>
    </source>
</evidence>
<dbReference type="PANTHER" id="PTHR42852:SF6">
    <property type="entry name" value="THIOL:DISULFIDE INTERCHANGE PROTEIN DSBE"/>
    <property type="match status" value="1"/>
</dbReference>
<dbReference type="SUPFAM" id="SSF52833">
    <property type="entry name" value="Thioredoxin-like"/>
    <property type="match status" value="1"/>
</dbReference>
<dbReference type="Gene3D" id="3.40.30.10">
    <property type="entry name" value="Glutaredoxin"/>
    <property type="match status" value="1"/>
</dbReference>
<keyword evidence="3" id="KW-1015">Disulfide bond</keyword>
<dbReference type="InterPro" id="IPR013740">
    <property type="entry name" value="Redoxin"/>
</dbReference>
<dbReference type="InterPro" id="IPR050553">
    <property type="entry name" value="Thioredoxin_ResA/DsbE_sf"/>
</dbReference>
<dbReference type="Proteomes" id="UP001336835">
    <property type="component" value="Unassembled WGS sequence"/>
</dbReference>
<organism evidence="6 7">
    <name type="scientific">Pedobacter albus</name>
    <dbReference type="NCBI Taxonomy" id="3113905"/>
    <lineage>
        <taxon>Bacteria</taxon>
        <taxon>Pseudomonadati</taxon>
        <taxon>Bacteroidota</taxon>
        <taxon>Sphingobacteriia</taxon>
        <taxon>Sphingobacteriales</taxon>
        <taxon>Sphingobacteriaceae</taxon>
        <taxon>Pedobacter</taxon>
    </lineage>
</organism>
<comment type="caution">
    <text evidence="6">The sequence shown here is derived from an EMBL/GenBank/DDBJ whole genome shotgun (WGS) entry which is preliminary data.</text>
</comment>
<dbReference type="InterPro" id="IPR036249">
    <property type="entry name" value="Thioredoxin-like_sf"/>
</dbReference>
<keyword evidence="2" id="KW-0201">Cytochrome c-type biogenesis</keyword>
<accession>A0ABU7I5M1</accession>
<dbReference type="InterPro" id="IPR013766">
    <property type="entry name" value="Thioredoxin_domain"/>
</dbReference>
<reference evidence="6 7" key="1">
    <citation type="submission" date="2024-01" db="EMBL/GenBank/DDBJ databases">
        <title>Pedobacter sp. nov., isolated from fresh soil.</title>
        <authorList>
            <person name="Le N.T.T."/>
        </authorList>
    </citation>
    <scope>NUCLEOTIDE SEQUENCE [LARGE SCALE GENOMIC DNA]</scope>
    <source>
        <strain evidence="6 7">KR3-3</strain>
    </source>
</reference>
<dbReference type="InterPro" id="IPR017937">
    <property type="entry name" value="Thioredoxin_CS"/>
</dbReference>
<dbReference type="EMBL" id="JAZDQT010000001">
    <property type="protein sequence ID" value="MEE1944674.1"/>
    <property type="molecule type" value="Genomic_DNA"/>
</dbReference>
<dbReference type="CDD" id="cd02966">
    <property type="entry name" value="TlpA_like_family"/>
    <property type="match status" value="1"/>
</dbReference>
<keyword evidence="7" id="KW-1185">Reference proteome</keyword>
<evidence type="ECO:0000259" key="5">
    <source>
        <dbReference type="PROSITE" id="PS51352"/>
    </source>
</evidence>
<dbReference type="RefSeq" id="WP_330107037.1">
    <property type="nucleotide sequence ID" value="NZ_JAZDQT010000001.1"/>
</dbReference>
<evidence type="ECO:0000256" key="2">
    <source>
        <dbReference type="ARBA" id="ARBA00022748"/>
    </source>
</evidence>
<keyword evidence="4" id="KW-0676">Redox-active center</keyword>
<gene>
    <name evidence="6" type="ORF">VRU48_06115</name>
</gene>
<dbReference type="Pfam" id="PF08534">
    <property type="entry name" value="Redoxin"/>
    <property type="match status" value="1"/>
</dbReference>
<feature type="domain" description="Thioredoxin" evidence="5">
    <location>
        <begin position="240"/>
        <end position="381"/>
    </location>
</feature>
<evidence type="ECO:0000313" key="7">
    <source>
        <dbReference type="Proteomes" id="UP001336835"/>
    </source>
</evidence>
<comment type="subcellular location">
    <subcellularLocation>
        <location evidence="1">Cell envelope</location>
    </subcellularLocation>
</comment>
<name>A0ABU7I5M1_9SPHI</name>
<dbReference type="PROSITE" id="PS00194">
    <property type="entry name" value="THIOREDOXIN_1"/>
    <property type="match status" value="1"/>
</dbReference>
<sequence>MRLIFILLAIFVPEILLAQNFEINIKFIDPDNKIVDGDTCNLTTYNKEVLSGAKRIYTAEIRNKSVVFKDNVDVAQVAMLGLSIGSRYASYKLAIEPKASYNITYNVANRGFEVVSNSESDNLLRIYFKGLDSLSRLKEQRLKLHKELIAAKDTRMADSVLSVVNNFNTDLRNFNKKIAFANPNNIVSPYILTKNNSFDLEEQKIYENFSDAVKKSGYGISLKESMNAALKSDKAEEKTQLINEELIPISGNTITGKATLLNQQYFKKNKSKVTLIEFWASWCAPCRESLQKLYPFYYLNKSKGFDVILVSLDDDAGAWKKASLADNYPWLNISDGKGHSSDTPKNYKINTIPANILINAEGKIIARNIFSLEAIKQILDN</sequence>
<proteinExistence type="predicted"/>
<evidence type="ECO:0000256" key="3">
    <source>
        <dbReference type="ARBA" id="ARBA00023157"/>
    </source>
</evidence>
<evidence type="ECO:0000256" key="1">
    <source>
        <dbReference type="ARBA" id="ARBA00004196"/>
    </source>
</evidence>